<evidence type="ECO:0000313" key="2">
    <source>
        <dbReference type="EMBL" id="KRG74805.1"/>
    </source>
</evidence>
<reference evidence="2 3" key="1">
    <citation type="submission" date="2015-05" db="EMBL/GenBank/DDBJ databases">
        <title>Genome sequencing and analysis of members of genus Stenotrophomonas.</title>
        <authorList>
            <person name="Patil P.P."/>
            <person name="Midha S."/>
            <person name="Patil P.B."/>
        </authorList>
    </citation>
    <scope>NUCLEOTIDE SEQUENCE [LARGE SCALE GENOMIC DNA]</scope>
    <source>
        <strain evidence="2 3">DSM 21508</strain>
    </source>
</reference>
<proteinExistence type="predicted"/>
<comment type="caution">
    <text evidence="2">The sequence shown here is derived from an EMBL/GenBank/DDBJ whole genome shotgun (WGS) entry which is preliminary data.</text>
</comment>
<sequence>MKAFGLLLLSALLPVSVAAQQAPPLLLPNVKVLDLQLAPGGVREFDVEVAATEKWLPYELVAAADSAGLSGTLLVSLADGQPLREVRLDGSRFVGGLVALPSSSSRRRLRISLRGGATDMRADFSLMPSRPQLRSGQVVPVFPRRRSAATFAETLELRLSKASDVDLRTWGGDATVTLQVKGAAAGGGFPVSVCKDEGDAWRRCHLPALRAGVYYVSVEGTGAPVNVLGSWTASEGG</sequence>
<evidence type="ECO:0000313" key="3">
    <source>
        <dbReference type="Proteomes" id="UP000051386"/>
    </source>
</evidence>
<feature type="signal peptide" evidence="1">
    <location>
        <begin position="1"/>
        <end position="21"/>
    </location>
</feature>
<gene>
    <name evidence="2" type="ORF">ABB28_06090</name>
</gene>
<keyword evidence="3" id="KW-1185">Reference proteome</keyword>
<evidence type="ECO:0000256" key="1">
    <source>
        <dbReference type="SAM" id="SignalP"/>
    </source>
</evidence>
<evidence type="ECO:0008006" key="4">
    <source>
        <dbReference type="Google" id="ProtNLM"/>
    </source>
</evidence>
<dbReference type="EMBL" id="LDJK01000019">
    <property type="protein sequence ID" value="KRG74805.1"/>
    <property type="molecule type" value="Genomic_DNA"/>
</dbReference>
<dbReference type="Proteomes" id="UP000051386">
    <property type="component" value="Unassembled WGS sequence"/>
</dbReference>
<accession>A0A0R0D070</accession>
<dbReference type="PATRIC" id="fig|517011.3.peg.706"/>
<keyword evidence="1" id="KW-0732">Signal</keyword>
<feature type="chain" id="PRO_5006394879" description="Peptidase C-terminal archaeal/bacterial domain-containing protein" evidence="1">
    <location>
        <begin position="22"/>
        <end position="237"/>
    </location>
</feature>
<name>A0A0R0D070_9GAMM</name>
<dbReference type="AlphaFoldDB" id="A0A0R0D070"/>
<protein>
    <recommendedName>
        <fullName evidence="4">Peptidase C-terminal archaeal/bacterial domain-containing protein</fullName>
    </recommendedName>
</protein>
<organism evidence="2 3">
    <name type="scientific">Stenotrophomonas chelatiphaga</name>
    <dbReference type="NCBI Taxonomy" id="517011"/>
    <lineage>
        <taxon>Bacteria</taxon>
        <taxon>Pseudomonadati</taxon>
        <taxon>Pseudomonadota</taxon>
        <taxon>Gammaproteobacteria</taxon>
        <taxon>Lysobacterales</taxon>
        <taxon>Lysobacteraceae</taxon>
        <taxon>Stenotrophomonas</taxon>
    </lineage>
</organism>
<dbReference type="RefSeq" id="WP_057507784.1">
    <property type="nucleotide sequence ID" value="NZ_LDJK01000019.1"/>
</dbReference>